<protein>
    <submittedName>
        <fullName evidence="3">FAD dependent oxidoreductase</fullName>
    </submittedName>
</protein>
<evidence type="ECO:0000256" key="1">
    <source>
        <dbReference type="ARBA" id="ARBA00023002"/>
    </source>
</evidence>
<evidence type="ECO:0000313" key="4">
    <source>
        <dbReference type="Proteomes" id="UP000007257"/>
    </source>
</evidence>
<keyword evidence="1" id="KW-0560">Oxidoreductase</keyword>
<sequence length="437" mass="47577">MKIKHLPLDQNINGWAALRGDIPRHPALRGKVTADWLVIGAGFAGLAFARRIAELRPHEHVVVLEALDVADNASARNSGFVIDLPHTVGSTSAELEHANAYRRLLQYGLHHLKETVDKHDIACDWLNSGKYHCAVSAQFDGEIAHYQQELTTLGESFELLDRAALRQRLGTGFYRSAVYTPNCILVNPAALISGLVATLPANVTVYANSPALQIDTQGTIHAETPHGEVRAGKLMLAINGAARGLPLFKGNVFAMSTFATLTEPLSPAQRQLIGDIAPWGSTPVNALAGATLRYTSDHRFLIREHVNFTPGLVTRAVETGRHARRHQALFARIYPQLQDVNMAYTWSGLISITRNGAPVWGNIAPNVYSSAGCNGSGSSKQSAFGRLLAEHALGEDNPLLADMQGIGRASYLPPRPFLDVGVKGFMARERWRSRSEL</sequence>
<gene>
    <name evidence="3" type="ordered locus">Rahaq_2724</name>
</gene>
<dbReference type="GO" id="GO:0016491">
    <property type="term" value="F:oxidoreductase activity"/>
    <property type="evidence" value="ECO:0007669"/>
    <property type="project" value="UniProtKB-KW"/>
</dbReference>
<dbReference type="eggNOG" id="COG0665">
    <property type="taxonomic scope" value="Bacteria"/>
</dbReference>
<dbReference type="InterPro" id="IPR036188">
    <property type="entry name" value="FAD/NAD-bd_sf"/>
</dbReference>
<dbReference type="KEGG" id="rah:Rahaq_2724"/>
<organism evidence="3 4">
    <name type="scientific">Rahnella sp. (strain Y9602)</name>
    <dbReference type="NCBI Taxonomy" id="2703885"/>
    <lineage>
        <taxon>Bacteria</taxon>
        <taxon>Pseudomonadati</taxon>
        <taxon>Pseudomonadota</taxon>
        <taxon>Gammaproteobacteria</taxon>
        <taxon>Enterobacterales</taxon>
        <taxon>Yersiniaceae</taxon>
        <taxon>Rahnella</taxon>
    </lineage>
</organism>
<evidence type="ECO:0000313" key="3">
    <source>
        <dbReference type="EMBL" id="ADW74327.1"/>
    </source>
</evidence>
<dbReference type="AlphaFoldDB" id="A0A0H3FHH4"/>
<dbReference type="SUPFAM" id="SSF51905">
    <property type="entry name" value="FAD/NAD(P)-binding domain"/>
    <property type="match status" value="1"/>
</dbReference>
<dbReference type="Proteomes" id="UP000007257">
    <property type="component" value="Chromosome"/>
</dbReference>
<reference evidence="4" key="1">
    <citation type="submission" date="2011-01" db="EMBL/GenBank/DDBJ databases">
        <title>Complete sequence of chromosome of Rahnella sp. Y9602.</title>
        <authorList>
            <consortium name="US DOE Joint Genome Institute"/>
            <person name="Lucas S."/>
            <person name="Copeland A."/>
            <person name="Lapidus A."/>
            <person name="Cheng J.-F."/>
            <person name="Goodwin L."/>
            <person name="Pitluck S."/>
            <person name="Lu M."/>
            <person name="Detter J.C."/>
            <person name="Han C."/>
            <person name="Tapia R."/>
            <person name="Land M."/>
            <person name="Hauser L."/>
            <person name="Kyrpides N."/>
            <person name="Ivanova N."/>
            <person name="Ovchinnikova G."/>
            <person name="Pagani I."/>
            <person name="Sobecky P.A."/>
            <person name="Martinez R.J."/>
            <person name="Woyke T."/>
        </authorList>
    </citation>
    <scope>NUCLEOTIDE SEQUENCE [LARGE SCALE GENOMIC DNA]</scope>
    <source>
        <strain evidence="4">Y9602</strain>
    </source>
</reference>
<dbReference type="EMBL" id="CP002505">
    <property type="protein sequence ID" value="ADW74327.1"/>
    <property type="molecule type" value="Genomic_DNA"/>
</dbReference>
<dbReference type="HOGENOM" id="CLU_007884_3_2_6"/>
<reference evidence="3 4" key="2">
    <citation type="journal article" date="2012" name="J. Bacteriol.">
        <title>Complete Genome Sequence of Rahnella sp. Strain Y9602, a Gammaproteobacterium Isolate from Metal- and Radionuclide-Contaminated Soil.</title>
        <authorList>
            <person name="Martinez R.J."/>
            <person name="Bruce D."/>
            <person name="Detter C."/>
            <person name="Goodwin L.A."/>
            <person name="Han J."/>
            <person name="Han C.S."/>
            <person name="Held B."/>
            <person name="Land M.L."/>
            <person name="Mikhailova N."/>
            <person name="Nolan M."/>
            <person name="Pennacchio L."/>
            <person name="Pitluck S."/>
            <person name="Tapia R."/>
            <person name="Woyke T."/>
            <person name="Sobecky P.A."/>
        </authorList>
    </citation>
    <scope>NUCLEOTIDE SEQUENCE [LARGE SCALE GENOMIC DNA]</scope>
    <source>
        <strain evidence="3 4">Y9602</strain>
    </source>
</reference>
<dbReference type="RefSeq" id="WP_013576026.1">
    <property type="nucleotide sequence ID" value="NC_015061.1"/>
</dbReference>
<name>A0A0H3FHH4_RAHSY</name>
<dbReference type="PANTHER" id="PTHR13847:SF281">
    <property type="entry name" value="FAD DEPENDENT OXIDOREDUCTASE DOMAIN-CONTAINING PROTEIN"/>
    <property type="match status" value="1"/>
</dbReference>
<evidence type="ECO:0000259" key="2">
    <source>
        <dbReference type="Pfam" id="PF01266"/>
    </source>
</evidence>
<dbReference type="PANTHER" id="PTHR13847">
    <property type="entry name" value="SARCOSINE DEHYDROGENASE-RELATED"/>
    <property type="match status" value="1"/>
</dbReference>
<dbReference type="InterPro" id="IPR006076">
    <property type="entry name" value="FAD-dep_OxRdtase"/>
</dbReference>
<proteinExistence type="predicted"/>
<feature type="domain" description="FAD dependent oxidoreductase" evidence="2">
    <location>
        <begin position="35"/>
        <end position="390"/>
    </location>
</feature>
<dbReference type="Gene3D" id="3.50.50.60">
    <property type="entry name" value="FAD/NAD(P)-binding domain"/>
    <property type="match status" value="1"/>
</dbReference>
<dbReference type="Pfam" id="PF01266">
    <property type="entry name" value="DAO"/>
    <property type="match status" value="1"/>
</dbReference>
<dbReference type="GO" id="GO:0005737">
    <property type="term" value="C:cytoplasm"/>
    <property type="evidence" value="ECO:0007669"/>
    <property type="project" value="TreeGrafter"/>
</dbReference>
<dbReference type="OrthoDB" id="311718at2"/>
<accession>A0A0H3FHH4</accession>
<dbReference type="Gene3D" id="3.30.9.10">
    <property type="entry name" value="D-Amino Acid Oxidase, subunit A, domain 2"/>
    <property type="match status" value="1"/>
</dbReference>